<name>A0A8S5RCU3_9VIRU</name>
<protein>
    <submittedName>
        <fullName evidence="1">Uncharacterized protein</fullName>
    </submittedName>
</protein>
<reference evidence="1" key="1">
    <citation type="journal article" date="2021" name="Proc. Natl. Acad. Sci. U.S.A.">
        <title>A Catalog of Tens of Thousands of Viruses from Human Metagenomes Reveals Hidden Associations with Chronic Diseases.</title>
        <authorList>
            <person name="Tisza M.J."/>
            <person name="Buck C.B."/>
        </authorList>
    </citation>
    <scope>NUCLEOTIDE SEQUENCE</scope>
    <source>
        <strain evidence="1">CtmTa7</strain>
    </source>
</reference>
<proteinExistence type="predicted"/>
<dbReference type="EMBL" id="BK059091">
    <property type="protein sequence ID" value="DAE28962.1"/>
    <property type="molecule type" value="Genomic_DNA"/>
</dbReference>
<sequence>MLEMKNGFIVTDNDCMQCRKDLGERKFLFIQAILMDGDNKYCVVANAEDLKEMSLNDIEMAIYGYYDSIKAMEESYKLPLGQLDDLVAECSFENHPYYDCEYKSEIVTLERAEEIIQKFIDTNGEVFEEK</sequence>
<evidence type="ECO:0000313" key="1">
    <source>
        <dbReference type="EMBL" id="DAE28962.1"/>
    </source>
</evidence>
<accession>A0A8S5RCU3</accession>
<organism evidence="1">
    <name type="scientific">virus sp. ctmTa7</name>
    <dbReference type="NCBI Taxonomy" id="2828255"/>
    <lineage>
        <taxon>Viruses</taxon>
    </lineage>
</organism>